<dbReference type="Pfam" id="PF00857">
    <property type="entry name" value="Isochorismatase"/>
    <property type="match status" value="1"/>
</dbReference>
<evidence type="ECO:0000313" key="3">
    <source>
        <dbReference type="EMBL" id="GMA91779.1"/>
    </source>
</evidence>
<sequence length="173" mass="18679">MIDVQESFRGTERWGTISDPEVLTRVEALVERFRAAGAPVFWILHSEPGSDSAFDPKSGLVRVVDTLQPAAGEPVIVKTTINSFTSTELEKRLRDAGVDRLVLCGIRTEQCVETTARIATDLGFDTTVVLDATATNPAGALSAQQVIERTAEVLSAREFAHVVTLDELSLPVG</sequence>
<dbReference type="CDD" id="cd01014">
    <property type="entry name" value="nicotinamidase_related"/>
    <property type="match status" value="1"/>
</dbReference>
<comment type="caution">
    <text evidence="3">The sequence shown here is derived from an EMBL/GenBank/DDBJ whole genome shotgun (WGS) entry which is preliminary data.</text>
</comment>
<dbReference type="InterPro" id="IPR000868">
    <property type="entry name" value="Isochorismatase-like_dom"/>
</dbReference>
<reference evidence="4" key="1">
    <citation type="journal article" date="2019" name="Int. J. Syst. Evol. Microbiol.">
        <title>The Global Catalogue of Microorganisms (GCM) 10K type strain sequencing project: providing services to taxonomists for standard genome sequencing and annotation.</title>
        <authorList>
            <consortium name="The Broad Institute Genomics Platform"/>
            <consortium name="The Broad Institute Genome Sequencing Center for Infectious Disease"/>
            <person name="Wu L."/>
            <person name="Ma J."/>
        </authorList>
    </citation>
    <scope>NUCLEOTIDE SEQUENCE [LARGE SCALE GENOMIC DNA]</scope>
    <source>
        <strain evidence="4">NBRC 108755</strain>
    </source>
</reference>
<dbReference type="PANTHER" id="PTHR43540">
    <property type="entry name" value="PEROXYUREIDOACRYLATE/UREIDOACRYLATE AMIDOHYDROLASE-RELATED"/>
    <property type="match status" value="1"/>
</dbReference>
<dbReference type="SUPFAM" id="SSF52499">
    <property type="entry name" value="Isochorismatase-like hydrolases"/>
    <property type="match status" value="1"/>
</dbReference>
<accession>A0ABQ6JX17</accession>
<keyword evidence="1" id="KW-0378">Hydrolase</keyword>
<feature type="domain" description="Isochorismatase-like" evidence="2">
    <location>
        <begin position="1"/>
        <end position="152"/>
    </location>
</feature>
<evidence type="ECO:0000313" key="4">
    <source>
        <dbReference type="Proteomes" id="UP001157069"/>
    </source>
</evidence>
<gene>
    <name evidence="3" type="ORF">GCM10025869_23080</name>
</gene>
<organism evidence="3 4">
    <name type="scientific">Homoserinibacter gongjuensis</name>
    <dbReference type="NCBI Taxonomy" id="1162968"/>
    <lineage>
        <taxon>Bacteria</taxon>
        <taxon>Bacillati</taxon>
        <taxon>Actinomycetota</taxon>
        <taxon>Actinomycetes</taxon>
        <taxon>Micrococcales</taxon>
        <taxon>Microbacteriaceae</taxon>
        <taxon>Homoserinibacter</taxon>
    </lineage>
</organism>
<keyword evidence="4" id="KW-1185">Reference proteome</keyword>
<dbReference type="InterPro" id="IPR036380">
    <property type="entry name" value="Isochorismatase-like_sf"/>
</dbReference>
<dbReference type="EMBL" id="BSVA01000001">
    <property type="protein sequence ID" value="GMA91779.1"/>
    <property type="molecule type" value="Genomic_DNA"/>
</dbReference>
<evidence type="ECO:0000256" key="1">
    <source>
        <dbReference type="ARBA" id="ARBA00022801"/>
    </source>
</evidence>
<dbReference type="PANTHER" id="PTHR43540:SF1">
    <property type="entry name" value="ISOCHORISMATASE HYDROLASE"/>
    <property type="match status" value="1"/>
</dbReference>
<name>A0ABQ6JX17_9MICO</name>
<evidence type="ECO:0000259" key="2">
    <source>
        <dbReference type="Pfam" id="PF00857"/>
    </source>
</evidence>
<proteinExistence type="predicted"/>
<dbReference type="Proteomes" id="UP001157069">
    <property type="component" value="Unassembled WGS sequence"/>
</dbReference>
<dbReference type="InterPro" id="IPR050272">
    <property type="entry name" value="Isochorismatase-like_hydrls"/>
</dbReference>
<protein>
    <submittedName>
        <fullName evidence="3">Isochorismatase</fullName>
    </submittedName>
</protein>
<dbReference type="Gene3D" id="3.40.50.850">
    <property type="entry name" value="Isochorismatase-like"/>
    <property type="match status" value="1"/>
</dbReference>